<dbReference type="Pfam" id="PF10698">
    <property type="entry name" value="DUF2505"/>
    <property type="match status" value="1"/>
</dbReference>
<dbReference type="AlphaFoldDB" id="A0A3N2CVD7"/>
<dbReference type="Proteomes" id="UP000281738">
    <property type="component" value="Unassembled WGS sequence"/>
</dbReference>
<protein>
    <submittedName>
        <fullName evidence="1">Uncharacterized protein DUF2505</fullName>
    </submittedName>
</protein>
<sequence length="161" mass="17407">MKKVTEELRYDGATLEQVHEMLADPAFRERVCDFQGVKQRTVSVDRQGERMGVTIDQVQAAQGIPGFAKKFVGDEINIVQTEDWLSPAKGDIHVAIPGKPGEMSGTALLTEDPDGVTETVNLAVKVNIPLAGGKIESLIADMLSKALRAENKVGRDYLSGA</sequence>
<reference evidence="1 2" key="1">
    <citation type="submission" date="2018-11" db="EMBL/GenBank/DDBJ databases">
        <title>Sequencing the genomes of 1000 actinobacteria strains.</title>
        <authorList>
            <person name="Klenk H.-P."/>
        </authorList>
    </citation>
    <scope>NUCLEOTIDE SEQUENCE [LARGE SCALE GENOMIC DNA]</scope>
    <source>
        <strain evidence="1 2">DSM 12652</strain>
    </source>
</reference>
<name>A0A3N2CVD7_9ACTN</name>
<proteinExistence type="predicted"/>
<evidence type="ECO:0000313" key="1">
    <source>
        <dbReference type="EMBL" id="ROR91515.1"/>
    </source>
</evidence>
<dbReference type="EMBL" id="RKHO01000001">
    <property type="protein sequence ID" value="ROR91515.1"/>
    <property type="molecule type" value="Genomic_DNA"/>
</dbReference>
<evidence type="ECO:0000313" key="2">
    <source>
        <dbReference type="Proteomes" id="UP000281738"/>
    </source>
</evidence>
<comment type="caution">
    <text evidence="1">The sequence shown here is derived from an EMBL/GenBank/DDBJ whole genome shotgun (WGS) entry which is preliminary data.</text>
</comment>
<dbReference type="OrthoDB" id="3266819at2"/>
<keyword evidence="2" id="KW-1185">Reference proteome</keyword>
<accession>A0A3N2CVD7</accession>
<dbReference type="InterPro" id="IPR019639">
    <property type="entry name" value="DUF2505"/>
</dbReference>
<organism evidence="1 2">
    <name type="scientific">Nocardioides aurantiacus</name>
    <dbReference type="NCBI Taxonomy" id="86796"/>
    <lineage>
        <taxon>Bacteria</taxon>
        <taxon>Bacillati</taxon>
        <taxon>Actinomycetota</taxon>
        <taxon>Actinomycetes</taxon>
        <taxon>Propionibacteriales</taxon>
        <taxon>Nocardioidaceae</taxon>
        <taxon>Nocardioides</taxon>
    </lineage>
</organism>
<dbReference type="RefSeq" id="WP_123391047.1">
    <property type="nucleotide sequence ID" value="NZ_RKHO01000001.1"/>
</dbReference>
<gene>
    <name evidence="1" type="ORF">EDD33_2385</name>
</gene>